<gene>
    <name evidence="2" type="ORF">FSCOSCO3_A024282</name>
</gene>
<proteinExistence type="predicted"/>
<dbReference type="AlphaFoldDB" id="A0AAV1MS71"/>
<name>A0AAV1MS71_SCOSC</name>
<keyword evidence="1" id="KW-0812">Transmembrane</keyword>
<accession>A0AAV1MS71</accession>
<feature type="transmembrane region" description="Helical" evidence="1">
    <location>
        <begin position="32"/>
        <end position="50"/>
    </location>
</feature>
<evidence type="ECO:0000256" key="1">
    <source>
        <dbReference type="SAM" id="Phobius"/>
    </source>
</evidence>
<evidence type="ECO:0000313" key="3">
    <source>
        <dbReference type="Proteomes" id="UP001314229"/>
    </source>
</evidence>
<comment type="caution">
    <text evidence="2">The sequence shown here is derived from an EMBL/GenBank/DDBJ whole genome shotgun (WGS) entry which is preliminary data.</text>
</comment>
<organism evidence="2 3">
    <name type="scientific">Scomber scombrus</name>
    <name type="common">Atlantic mackerel</name>
    <name type="synonym">Scomber vernalis</name>
    <dbReference type="NCBI Taxonomy" id="13677"/>
    <lineage>
        <taxon>Eukaryota</taxon>
        <taxon>Metazoa</taxon>
        <taxon>Chordata</taxon>
        <taxon>Craniata</taxon>
        <taxon>Vertebrata</taxon>
        <taxon>Euteleostomi</taxon>
        <taxon>Actinopterygii</taxon>
        <taxon>Neopterygii</taxon>
        <taxon>Teleostei</taxon>
        <taxon>Neoteleostei</taxon>
        <taxon>Acanthomorphata</taxon>
        <taxon>Pelagiaria</taxon>
        <taxon>Scombriformes</taxon>
        <taxon>Scombridae</taxon>
        <taxon>Scomber</taxon>
    </lineage>
</organism>
<dbReference type="Proteomes" id="UP001314229">
    <property type="component" value="Unassembled WGS sequence"/>
</dbReference>
<keyword evidence="1" id="KW-1133">Transmembrane helix</keyword>
<dbReference type="EMBL" id="CAWUFR010000001">
    <property type="protein sequence ID" value="CAK6949562.1"/>
    <property type="molecule type" value="Genomic_DNA"/>
</dbReference>
<keyword evidence="3" id="KW-1185">Reference proteome</keyword>
<sequence>MKYKIHLKNAAFTFGGVAAVKAANYIIPSYETVILTTIVLLIILLGKCMLSAVDITKVVIGVITLSVRNILTMDTQFAIGFYAFVILAVLCMNKKQESVNKKKLRCPDKSVKQEVSEQNWLQAFRFTQMLYQKKDQ</sequence>
<evidence type="ECO:0000313" key="2">
    <source>
        <dbReference type="EMBL" id="CAK6949562.1"/>
    </source>
</evidence>
<reference evidence="2 3" key="1">
    <citation type="submission" date="2024-01" db="EMBL/GenBank/DDBJ databases">
        <authorList>
            <person name="Alioto T."/>
            <person name="Alioto T."/>
            <person name="Gomez Garrido J."/>
        </authorList>
    </citation>
    <scope>NUCLEOTIDE SEQUENCE [LARGE SCALE GENOMIC DNA]</scope>
</reference>
<feature type="transmembrane region" description="Helical" evidence="1">
    <location>
        <begin position="77"/>
        <end position="93"/>
    </location>
</feature>
<keyword evidence="1" id="KW-0472">Membrane</keyword>
<protein>
    <submittedName>
        <fullName evidence="2">Uncharacterized protein</fullName>
    </submittedName>
</protein>